<dbReference type="InterPro" id="IPR029044">
    <property type="entry name" value="Nucleotide-diphossugar_trans"/>
</dbReference>
<dbReference type="EMBL" id="MTPX02000075">
    <property type="protein sequence ID" value="PHP51885.1"/>
    <property type="molecule type" value="Genomic_DNA"/>
</dbReference>
<name>A0ABX4MCZ1_9ACTO</name>
<keyword evidence="2" id="KW-0808">Transferase</keyword>
<dbReference type="PANTHER" id="PTHR43685:SF2">
    <property type="entry name" value="GLYCOSYLTRANSFERASE 2-LIKE DOMAIN-CONTAINING PROTEIN"/>
    <property type="match status" value="1"/>
</dbReference>
<comment type="caution">
    <text evidence="2">The sequence shown here is derived from an EMBL/GenBank/DDBJ whole genome shotgun (WGS) entry which is preliminary data.</text>
</comment>
<dbReference type="PANTHER" id="PTHR43685">
    <property type="entry name" value="GLYCOSYLTRANSFERASE"/>
    <property type="match status" value="1"/>
</dbReference>
<keyword evidence="3" id="KW-1185">Reference proteome</keyword>
<reference evidence="2 3" key="1">
    <citation type="submission" date="2017-10" db="EMBL/GenBank/DDBJ databases">
        <title>Draft genome sequence of cellulolytic Actinomyces sp CtC72 isolated from cattle rumen fluid.</title>
        <authorList>
            <person name="Joshi A.J."/>
            <person name="Vasudevan G."/>
            <person name="Lanjekar V.B."/>
            <person name="Hivarkar S."/>
            <person name="Engineer A."/>
            <person name="Pore S.D."/>
            <person name="Dhakephalkar P.K."/>
            <person name="Dagar S."/>
        </authorList>
    </citation>
    <scope>NUCLEOTIDE SEQUENCE [LARGE SCALE GENOMIC DNA]</scope>
    <source>
        <strain evidence="3">CtC72</strain>
    </source>
</reference>
<dbReference type="CDD" id="cd04179">
    <property type="entry name" value="DPM_DPG-synthase_like"/>
    <property type="match status" value="1"/>
</dbReference>
<dbReference type="Pfam" id="PF00535">
    <property type="entry name" value="Glycos_transf_2"/>
    <property type="match status" value="1"/>
</dbReference>
<feature type="domain" description="Glycosyltransferase 2-like" evidence="1">
    <location>
        <begin position="14"/>
        <end position="151"/>
    </location>
</feature>
<evidence type="ECO:0000259" key="1">
    <source>
        <dbReference type="Pfam" id="PF00535"/>
    </source>
</evidence>
<evidence type="ECO:0000313" key="2">
    <source>
        <dbReference type="EMBL" id="PHP51885.1"/>
    </source>
</evidence>
<gene>
    <name evidence="2" type="ORF">BW737_013830</name>
</gene>
<proteinExistence type="predicted"/>
<sequence>MKETRAVPASPLLTVVVPAYNAEDCLGRCLSSLVAADDGGGALEIIVVDDGATDGTGPLADAYAQAHTAIEVIHQANKGHGGAINTGVAAAHGTWLKVCDADDAIDPGALRALLAALRSWRQEGTEPDLVVTNFVYVREGTPSWYRLSHGPARRGPRGIRPGRHVVRFRGLLPVGRIGNWNDVGRFRPDQYLMMHSLAYRREVLEHSGLRLPEHCFYVDNLFAFEPLRQVRTLIYLDLDLYYYTVGRAGQSVADDVIVARLDQHDRVNALMLEAMPRAGEVPEALLRYLVHIYTMSAVVITTMALRSRTPRNLAIKQQLWERLDTTRPDIARRVRASAMGRLMTLPGRPGNWVPVAGYQVARRVLALN</sequence>
<dbReference type="InterPro" id="IPR001173">
    <property type="entry name" value="Glyco_trans_2-like"/>
</dbReference>
<dbReference type="GO" id="GO:0016740">
    <property type="term" value="F:transferase activity"/>
    <property type="evidence" value="ECO:0007669"/>
    <property type="project" value="UniProtKB-KW"/>
</dbReference>
<evidence type="ECO:0000313" key="3">
    <source>
        <dbReference type="Proteomes" id="UP000194577"/>
    </source>
</evidence>
<protein>
    <submittedName>
        <fullName evidence="2">Glycosyl transferase</fullName>
    </submittedName>
</protein>
<dbReference type="SUPFAM" id="SSF53448">
    <property type="entry name" value="Nucleotide-diphospho-sugar transferases"/>
    <property type="match status" value="1"/>
</dbReference>
<dbReference type="InterPro" id="IPR050834">
    <property type="entry name" value="Glycosyltransf_2"/>
</dbReference>
<accession>A0ABX4MCZ1</accession>
<dbReference type="Proteomes" id="UP000194577">
    <property type="component" value="Unassembled WGS sequence"/>
</dbReference>
<dbReference type="Gene3D" id="3.90.550.10">
    <property type="entry name" value="Spore Coat Polysaccharide Biosynthesis Protein SpsA, Chain A"/>
    <property type="match status" value="1"/>
</dbReference>
<organism evidence="2 3">
    <name type="scientific">Actinomyces ruminis</name>
    <dbReference type="NCBI Taxonomy" id="1937003"/>
    <lineage>
        <taxon>Bacteria</taxon>
        <taxon>Bacillati</taxon>
        <taxon>Actinomycetota</taxon>
        <taxon>Actinomycetes</taxon>
        <taxon>Actinomycetales</taxon>
        <taxon>Actinomycetaceae</taxon>
        <taxon>Actinomyces</taxon>
    </lineage>
</organism>